<evidence type="ECO:0000313" key="2">
    <source>
        <dbReference type="EMBL" id="WRT63907.1"/>
    </source>
</evidence>
<sequence length="280" mass="31147">MTSSFNPITQVSTCMVPSSANTTIPATHWEFHDPQNGEESYNTDTQTIGMTQVPKGYEMGCPIYGQQGNMKRLQAAGKAAESWRYTVTDPDAERDLTHIVKVLDLYDIISRKHNGSDIRISYHMDHHELSLLPKDHIPNEFDLTLSVPTASDHSSEPSFDLENSRPIVAYYRAEPKSGKSRLTLKYGSRDSEQSNLPGLNALLKESPFWSSKLEAVKDVMRTAIPACARGIGSETEKISYTADGVQVVIKRPGRGDNEDDAEWEASLTKQVDNDSSSKQH</sequence>
<name>A0ABZ1CQA3_9TREE</name>
<evidence type="ECO:0000313" key="3">
    <source>
        <dbReference type="Proteomes" id="UP001329825"/>
    </source>
</evidence>
<feature type="compositionally biased region" description="Basic and acidic residues" evidence="1">
    <location>
        <begin position="271"/>
        <end position="280"/>
    </location>
</feature>
<protein>
    <submittedName>
        <fullName evidence="2">Uncharacterized protein</fullName>
    </submittedName>
</protein>
<gene>
    <name evidence="2" type="ORF">IL334_000833</name>
</gene>
<reference evidence="2 3" key="1">
    <citation type="submission" date="2024-01" db="EMBL/GenBank/DDBJ databases">
        <title>Comparative genomics of Cryptococcus and Kwoniella reveals pathogenesis evolution and contrasting modes of karyotype evolution via chromosome fusion or intercentromeric recombination.</title>
        <authorList>
            <person name="Coelho M.A."/>
            <person name="David-Palma M."/>
            <person name="Shea T."/>
            <person name="Bowers K."/>
            <person name="McGinley-Smith S."/>
            <person name="Mohammad A.W."/>
            <person name="Gnirke A."/>
            <person name="Yurkov A.M."/>
            <person name="Nowrousian M."/>
            <person name="Sun S."/>
            <person name="Cuomo C.A."/>
            <person name="Heitman J."/>
        </authorList>
    </citation>
    <scope>NUCLEOTIDE SEQUENCE [LARGE SCALE GENOMIC DNA]</scope>
    <source>
        <strain evidence="2">CBS 11374</strain>
    </source>
</reference>
<keyword evidence="3" id="KW-1185">Reference proteome</keyword>
<dbReference type="EMBL" id="CP141881">
    <property type="protein sequence ID" value="WRT63907.1"/>
    <property type="molecule type" value="Genomic_DNA"/>
</dbReference>
<accession>A0ABZ1CQA3</accession>
<dbReference type="RefSeq" id="XP_062788647.1">
    <property type="nucleotide sequence ID" value="XM_062932596.1"/>
</dbReference>
<proteinExistence type="predicted"/>
<organism evidence="2 3">
    <name type="scientific">Kwoniella shivajii</name>
    <dbReference type="NCBI Taxonomy" id="564305"/>
    <lineage>
        <taxon>Eukaryota</taxon>
        <taxon>Fungi</taxon>
        <taxon>Dikarya</taxon>
        <taxon>Basidiomycota</taxon>
        <taxon>Agaricomycotina</taxon>
        <taxon>Tremellomycetes</taxon>
        <taxon>Tremellales</taxon>
        <taxon>Cryptococcaceae</taxon>
        <taxon>Kwoniella</taxon>
    </lineage>
</organism>
<dbReference type="Proteomes" id="UP001329825">
    <property type="component" value="Chromosome 1"/>
</dbReference>
<feature type="region of interest" description="Disordered" evidence="1">
    <location>
        <begin position="251"/>
        <end position="280"/>
    </location>
</feature>
<dbReference type="GeneID" id="87952964"/>
<evidence type="ECO:0000256" key="1">
    <source>
        <dbReference type="SAM" id="MobiDB-lite"/>
    </source>
</evidence>